<proteinExistence type="predicted"/>
<dbReference type="PROSITE" id="PS50943">
    <property type="entry name" value="HTH_CROC1"/>
    <property type="match status" value="1"/>
</dbReference>
<gene>
    <name evidence="3" type="ORF">FQU76_10795</name>
</gene>
<dbReference type="GO" id="GO:0003700">
    <property type="term" value="F:DNA-binding transcription factor activity"/>
    <property type="evidence" value="ECO:0007669"/>
    <property type="project" value="TreeGrafter"/>
</dbReference>
<dbReference type="GO" id="GO:0003677">
    <property type="term" value="F:DNA binding"/>
    <property type="evidence" value="ECO:0007669"/>
    <property type="project" value="UniProtKB-KW"/>
</dbReference>
<dbReference type="Proteomes" id="UP000320580">
    <property type="component" value="Chromosome"/>
</dbReference>
<dbReference type="Pfam" id="PF13560">
    <property type="entry name" value="HTH_31"/>
    <property type="match status" value="1"/>
</dbReference>
<evidence type="ECO:0000313" key="4">
    <source>
        <dbReference type="Proteomes" id="UP000320580"/>
    </source>
</evidence>
<accession>A0A5B8J6H4</accession>
<dbReference type="EMBL" id="CP042266">
    <property type="protein sequence ID" value="QDY76927.1"/>
    <property type="molecule type" value="Genomic_DNA"/>
</dbReference>
<reference evidence="3 4" key="1">
    <citation type="submission" date="2019-07" db="EMBL/GenBank/DDBJ databases">
        <authorList>
            <person name="Zhu P."/>
        </authorList>
    </citation>
    <scope>NUCLEOTIDE SEQUENCE [LARGE SCALE GENOMIC DNA]</scope>
    <source>
        <strain evidence="3 4">SSL-25</strain>
    </source>
</reference>
<dbReference type="GO" id="GO:0005829">
    <property type="term" value="C:cytosol"/>
    <property type="evidence" value="ECO:0007669"/>
    <property type="project" value="TreeGrafter"/>
</dbReference>
<dbReference type="SMART" id="SM00530">
    <property type="entry name" value="HTH_XRE"/>
    <property type="match status" value="1"/>
</dbReference>
<feature type="domain" description="HTH cro/C1-type" evidence="2">
    <location>
        <begin position="36"/>
        <end position="90"/>
    </location>
</feature>
<dbReference type="InterPro" id="IPR050807">
    <property type="entry name" value="TransReg_Diox_bact_type"/>
</dbReference>
<evidence type="ECO:0000313" key="3">
    <source>
        <dbReference type="EMBL" id="QDY76927.1"/>
    </source>
</evidence>
<dbReference type="KEGG" id="sqz:FQU76_10795"/>
<keyword evidence="1" id="KW-0238">DNA-binding</keyword>
<dbReference type="SUPFAM" id="SSF48452">
    <property type="entry name" value="TPR-like"/>
    <property type="match status" value="1"/>
</dbReference>
<keyword evidence="4" id="KW-1185">Reference proteome</keyword>
<evidence type="ECO:0000256" key="1">
    <source>
        <dbReference type="ARBA" id="ARBA00023125"/>
    </source>
</evidence>
<dbReference type="InterPro" id="IPR010982">
    <property type="entry name" value="Lambda_DNA-bd_dom_sf"/>
</dbReference>
<dbReference type="Gene3D" id="1.10.260.40">
    <property type="entry name" value="lambda repressor-like DNA-binding domains"/>
    <property type="match status" value="1"/>
</dbReference>
<evidence type="ECO:0000259" key="2">
    <source>
        <dbReference type="PROSITE" id="PS50943"/>
    </source>
</evidence>
<dbReference type="PANTHER" id="PTHR46797">
    <property type="entry name" value="HTH-TYPE TRANSCRIPTIONAL REGULATOR"/>
    <property type="match status" value="1"/>
</dbReference>
<dbReference type="CDD" id="cd00093">
    <property type="entry name" value="HTH_XRE"/>
    <property type="match status" value="1"/>
</dbReference>
<dbReference type="PANTHER" id="PTHR46797:SF1">
    <property type="entry name" value="METHYLPHOSPHONATE SYNTHASE"/>
    <property type="match status" value="1"/>
</dbReference>
<protein>
    <submittedName>
        <fullName evidence="3">Helix-turn-helix transcriptional regulator</fullName>
    </submittedName>
</protein>
<dbReference type="OrthoDB" id="3698213at2"/>
<sequence>MQNLGTAFRRTRIRRRIPAYRRSMRPNTSQALGRAVKSARVRAGLTQQQLGTACAMSQSSISRIEHGQHSPSPAELQAIAHALGTDASALRAESEGEIGWLQRDAEIRQRALPGGTTAGPVPVFDLVALEHLTAVAQNARRYSDAELVSHLRSALDATASADIQAGPHHALPTTLGILATINNVVRESTSEIRRELLALGARAAELAAWLHRDVGAPEQATTYWHHQAKEWATLSGDNPMHAYVLLRQAQATDRTDPARMRDLAHAAANGPWKLPPRPRAEALQQEARALALTGASHDDIERTLDRAQNALAQATPPSGQPTCTGPLGDGYTTDRLMVQTAICYRESGQYDKAVPLFQQHLARDVFAPRDRAFFTAHLAGSLASAEEPDEAARTASRALVVAAPSRFGQALTELRRTCVLLQPHYERPAVRELYDGMKAWGAV</sequence>
<dbReference type="AlphaFoldDB" id="A0A5B8J6H4"/>
<dbReference type="SUPFAM" id="SSF47413">
    <property type="entry name" value="lambda repressor-like DNA-binding domains"/>
    <property type="match status" value="1"/>
</dbReference>
<name>A0A5B8J6H4_9ACTN</name>
<dbReference type="InterPro" id="IPR011990">
    <property type="entry name" value="TPR-like_helical_dom_sf"/>
</dbReference>
<dbReference type="InterPro" id="IPR001387">
    <property type="entry name" value="Cro/C1-type_HTH"/>
</dbReference>
<organism evidence="3 4">
    <name type="scientific">Streptomyces qinzhouensis</name>
    <dbReference type="NCBI Taxonomy" id="2599401"/>
    <lineage>
        <taxon>Bacteria</taxon>
        <taxon>Bacillati</taxon>
        <taxon>Actinomycetota</taxon>
        <taxon>Actinomycetes</taxon>
        <taxon>Kitasatosporales</taxon>
        <taxon>Streptomycetaceae</taxon>
        <taxon>Streptomyces</taxon>
    </lineage>
</organism>